<organism evidence="2 3">
    <name type="scientific">Nocardioides thalensis</name>
    <dbReference type="NCBI Taxonomy" id="1914755"/>
    <lineage>
        <taxon>Bacteria</taxon>
        <taxon>Bacillati</taxon>
        <taxon>Actinomycetota</taxon>
        <taxon>Actinomycetes</taxon>
        <taxon>Propionibacteriales</taxon>
        <taxon>Nocardioidaceae</taxon>
        <taxon>Nocardioides</taxon>
    </lineage>
</organism>
<dbReference type="Pfam" id="PF20208">
    <property type="entry name" value="ARPP-1"/>
    <property type="match status" value="1"/>
</dbReference>
<dbReference type="Proteomes" id="UP000530424">
    <property type="component" value="Unassembled WGS sequence"/>
</dbReference>
<dbReference type="InterPro" id="IPR046699">
    <property type="entry name" value="ARPP-1"/>
</dbReference>
<proteinExistence type="predicted"/>
<protein>
    <recommendedName>
        <fullName evidence="1">ARG and Rhodanese-Phosphatase-superfamily-associated domain-containing protein</fullName>
    </recommendedName>
</protein>
<comment type="caution">
    <text evidence="2">The sequence shown here is derived from an EMBL/GenBank/DDBJ whole genome shotgun (WGS) entry which is preliminary data.</text>
</comment>
<sequence>MQLHVGAGTQRGALTIFPVWSDYVGPRGYTTKLDAVRVDECTTGASVPVLQVRNEGDLPVALFEGQILEGGWQNRMLARSLVVPAGSEVKAEVVCVEAGRWHGGDAHATRSRRASNRVRTGLREAAADARQQEVWRRIGEYDARFGPTATSSYVEHADRAAAEVKAMTRGLRPLAGQVGIVVGIAGQPIALEVFDNPWTFKAQFVSILTAAAMDALGQPALVTPSRRARRFADRVTGLPRRRTARAGAGATATGRNEYVDAAALEFRDHVVHLVATSPKHELAKAAA</sequence>
<accession>A0A853C6Y5</accession>
<reference evidence="2 3" key="1">
    <citation type="submission" date="2020-07" db="EMBL/GenBank/DDBJ databases">
        <title>Sequencing the genomes of 1000 actinobacteria strains.</title>
        <authorList>
            <person name="Klenk H.-P."/>
        </authorList>
    </citation>
    <scope>NUCLEOTIDE SEQUENCE [LARGE SCALE GENOMIC DNA]</scope>
    <source>
        <strain evidence="2 3">DSM 103833</strain>
    </source>
</reference>
<name>A0A853C6Y5_9ACTN</name>
<dbReference type="AlphaFoldDB" id="A0A853C6Y5"/>
<dbReference type="RefSeq" id="WP_179668810.1">
    <property type="nucleotide sequence ID" value="NZ_JACCFP010000001.1"/>
</dbReference>
<keyword evidence="3" id="KW-1185">Reference proteome</keyword>
<evidence type="ECO:0000313" key="3">
    <source>
        <dbReference type="Proteomes" id="UP000530424"/>
    </source>
</evidence>
<gene>
    <name evidence="2" type="ORF">HNR19_003140</name>
</gene>
<evidence type="ECO:0000313" key="2">
    <source>
        <dbReference type="EMBL" id="NYJ02442.1"/>
    </source>
</evidence>
<feature type="domain" description="ARG and Rhodanese-Phosphatase-superfamily-associated" evidence="1">
    <location>
        <begin position="2"/>
        <end position="275"/>
    </location>
</feature>
<dbReference type="EMBL" id="JACCFP010000001">
    <property type="protein sequence ID" value="NYJ02442.1"/>
    <property type="molecule type" value="Genomic_DNA"/>
</dbReference>
<evidence type="ECO:0000259" key="1">
    <source>
        <dbReference type="Pfam" id="PF20208"/>
    </source>
</evidence>